<dbReference type="Gene3D" id="2.60.40.10">
    <property type="entry name" value="Immunoglobulins"/>
    <property type="match status" value="1"/>
</dbReference>
<feature type="compositionally biased region" description="Polar residues" evidence="10">
    <location>
        <begin position="195"/>
        <end position="208"/>
    </location>
</feature>
<keyword evidence="9" id="KW-0539">Nucleus</keyword>
<dbReference type="FunFam" id="2.60.40.10:FF:000040">
    <property type="entry name" value="Nuclear factor of activated T-cells, cytoplasmic, calcineurin-dependent 2"/>
    <property type="match status" value="1"/>
</dbReference>
<dbReference type="GO" id="GO:0000785">
    <property type="term" value="C:chromatin"/>
    <property type="evidence" value="ECO:0007669"/>
    <property type="project" value="Ensembl"/>
</dbReference>
<dbReference type="InParanoid" id="A0A803TKT5"/>
<organism evidence="12 13">
    <name type="scientific">Anolis carolinensis</name>
    <name type="common">Green anole</name>
    <name type="synonym">American chameleon</name>
    <dbReference type="NCBI Taxonomy" id="28377"/>
    <lineage>
        <taxon>Eukaryota</taxon>
        <taxon>Metazoa</taxon>
        <taxon>Chordata</taxon>
        <taxon>Craniata</taxon>
        <taxon>Vertebrata</taxon>
        <taxon>Euteleostomi</taxon>
        <taxon>Lepidosauria</taxon>
        <taxon>Squamata</taxon>
        <taxon>Bifurcata</taxon>
        <taxon>Unidentata</taxon>
        <taxon>Episquamata</taxon>
        <taxon>Toxicofera</taxon>
        <taxon>Iguania</taxon>
        <taxon>Dactyloidae</taxon>
        <taxon>Anolis</taxon>
    </lineage>
</organism>
<evidence type="ECO:0000256" key="1">
    <source>
        <dbReference type="ARBA" id="ARBA00004123"/>
    </source>
</evidence>
<dbReference type="PRINTS" id="PR01789">
    <property type="entry name" value="NUCFACTORATC"/>
</dbReference>
<accession>A0A803TKT5</accession>
<evidence type="ECO:0000256" key="5">
    <source>
        <dbReference type="ARBA" id="ARBA00022737"/>
    </source>
</evidence>
<dbReference type="Bgee" id="ENSACAG00000000941">
    <property type="expression patterns" value="Expressed in adrenal gland and 12 other cell types or tissues"/>
</dbReference>
<keyword evidence="8" id="KW-0804">Transcription</keyword>
<dbReference type="Proteomes" id="UP000001646">
    <property type="component" value="Chromosome 4"/>
</dbReference>
<dbReference type="GO" id="GO:0005634">
    <property type="term" value="C:nucleus"/>
    <property type="evidence" value="ECO:0000318"/>
    <property type="project" value="GO_Central"/>
</dbReference>
<dbReference type="GO" id="GO:0033173">
    <property type="term" value="P:calcineurin-NFAT signaling cascade"/>
    <property type="evidence" value="ECO:0000318"/>
    <property type="project" value="GO_Central"/>
</dbReference>
<dbReference type="PANTHER" id="PTHR12533">
    <property type="entry name" value="NFAT"/>
    <property type="match status" value="1"/>
</dbReference>
<evidence type="ECO:0000256" key="9">
    <source>
        <dbReference type="ARBA" id="ARBA00023242"/>
    </source>
</evidence>
<dbReference type="OrthoDB" id="5346094at2759"/>
<dbReference type="Gene3D" id="2.60.40.340">
    <property type="entry name" value="Rel homology domain (RHD), DNA-binding domain"/>
    <property type="match status" value="1"/>
</dbReference>
<name>A0A803TKT5_ANOCA</name>
<feature type="domain" description="RHD" evidence="11">
    <location>
        <begin position="404"/>
        <end position="586"/>
    </location>
</feature>
<dbReference type="InterPro" id="IPR037059">
    <property type="entry name" value="RHD_DNA_bind_dom_sf"/>
</dbReference>
<sequence length="934" mass="103056">MTDLEEEPEFDFDFLFEFNQSDQGASATTTTSSSKEHYNYPSSNINSSLPLSVAHPSLSTSCHGLQTSNPVISIVPSTNHPSGYGGHIDSGNTGYYLPPNVRPNGVPALESPRIEITSYLGLHHNNNQFFHDAEVEESIPNAKRSPSTATLNLPNIEAYRDPTCLSPASSLSSRSCNSEASSYESNYSYPYTSPQTSPWQSPCVSPKTTETEERYQRSLVACTLLNSPRHSPSTSPRTSITDENWLSTRNSRPSSPCNKRKYSLNGRQTSYSPHHSPTPSPQTSPRVSVTDETWLGNTNQYTSSAIVAAINALTTDSTIDMNDGIPIKSRKTAIDHSPSMALKTEPSGDDQGTISPTADLSPEEFPGFQHIRKGSFCDQYLSVPQHPYQWAKSKPLPPTSYMSPSLPALDWQLPSHSGPYELRIEVQPKSHHRAHYETEGSRGAVKASAGGHPVVQLHGYLESEPLTLQLFIGTADDRLLRPHAFYQVHRITGKTVSTTSHETILSNTKVLEIPLLPENNMRAIIDCAGILKLRNSDIELRKGETDIGRKNTRVRLVFRVHISQPNGRLLSLQAASNPIECSQRSAQELPLVEKQSVDSYPVMGGKKMILSGHNFLQDSKVIFVEKAPDGHHVWEMEAKTDKELCKPTSLVIEIPPFRNQRITSPVQVNFYVCNGKRKRSQYQLFTYLPANVPIIKAEPTDDYELAQICGPRNQGLSPLSKPYYSQQIMMPPDPGSCLVAGFTSCQQRNTVMSSSPSSSPKLHDLSSPAYKCITNPGHNHLGLQQTVGGVPTIQEVPRSIVVHPSSPDQSSHIMLQPQVSQHLSSSCSLGYQQTLYPNSPSSPVPSVTQESTYLQSCSPTHSSIMGQQQLPNVQRIESPADQPLSLPELHEDNNHNLAPIPVTVKREPEELDQLYLDDVNEIIRNDLSSTNVHS</sequence>
<reference evidence="12" key="3">
    <citation type="submission" date="2025-09" db="UniProtKB">
        <authorList>
            <consortium name="Ensembl"/>
        </authorList>
    </citation>
    <scope>IDENTIFICATION</scope>
</reference>
<evidence type="ECO:0000313" key="12">
    <source>
        <dbReference type="Ensembl" id="ENSACAP00000035825.1"/>
    </source>
</evidence>
<keyword evidence="6" id="KW-0805">Transcription regulation</keyword>
<evidence type="ECO:0000256" key="6">
    <source>
        <dbReference type="ARBA" id="ARBA00023015"/>
    </source>
</evidence>
<dbReference type="InterPro" id="IPR002909">
    <property type="entry name" value="IPT_dom"/>
</dbReference>
<dbReference type="InterPro" id="IPR008967">
    <property type="entry name" value="p53-like_TF_DNA-bd_sf"/>
</dbReference>
<dbReference type="InterPro" id="IPR008366">
    <property type="entry name" value="NFAT"/>
</dbReference>
<keyword evidence="7" id="KW-0238">DNA-binding</keyword>
<dbReference type="GO" id="GO:0045944">
    <property type="term" value="P:positive regulation of transcription by RNA polymerase II"/>
    <property type="evidence" value="ECO:0000318"/>
    <property type="project" value="GO_Central"/>
</dbReference>
<keyword evidence="4" id="KW-0597">Phosphoprotein</keyword>
<dbReference type="CTD" id="4772"/>
<dbReference type="GeneTree" id="ENSGT00940000157616"/>
<keyword evidence="3" id="KW-0963">Cytoplasm</keyword>
<dbReference type="SUPFAM" id="SSF49417">
    <property type="entry name" value="p53-like transcription factors"/>
    <property type="match status" value="1"/>
</dbReference>
<gene>
    <name evidence="12" type="primary">NFATC1</name>
</gene>
<evidence type="ECO:0000256" key="7">
    <source>
        <dbReference type="ARBA" id="ARBA00023125"/>
    </source>
</evidence>
<feature type="region of interest" description="Disordered" evidence="10">
    <location>
        <begin position="183"/>
        <end position="288"/>
    </location>
</feature>
<proteinExistence type="predicted"/>
<dbReference type="GeneID" id="100565300"/>
<dbReference type="GO" id="GO:0000978">
    <property type="term" value="F:RNA polymerase II cis-regulatory region sequence-specific DNA binding"/>
    <property type="evidence" value="ECO:0000318"/>
    <property type="project" value="GO_Central"/>
</dbReference>
<reference evidence="12" key="2">
    <citation type="submission" date="2025-08" db="UniProtKB">
        <authorList>
            <consortium name="Ensembl"/>
        </authorList>
    </citation>
    <scope>IDENTIFICATION</scope>
</reference>
<evidence type="ECO:0000256" key="8">
    <source>
        <dbReference type="ARBA" id="ARBA00023163"/>
    </source>
</evidence>
<feature type="compositionally biased region" description="Low complexity" evidence="10">
    <location>
        <begin position="183"/>
        <end position="194"/>
    </location>
</feature>
<dbReference type="InterPro" id="IPR011539">
    <property type="entry name" value="RHD_DNA_bind_dom"/>
</dbReference>
<dbReference type="PROSITE" id="PS50254">
    <property type="entry name" value="REL_2"/>
    <property type="match status" value="1"/>
</dbReference>
<dbReference type="GO" id="GO:1905064">
    <property type="term" value="P:negative regulation of vascular associated smooth muscle cell differentiation"/>
    <property type="evidence" value="ECO:0007669"/>
    <property type="project" value="Ensembl"/>
</dbReference>
<dbReference type="FunFam" id="2.60.40.340:FF:000001">
    <property type="entry name" value="Nuclear factor of activated T-cells, cytoplasmic, calcineurin-dependent 2"/>
    <property type="match status" value="1"/>
</dbReference>
<dbReference type="CDD" id="cd07881">
    <property type="entry name" value="RHD-n_NFAT"/>
    <property type="match status" value="1"/>
</dbReference>
<keyword evidence="5" id="KW-0677">Repeat</keyword>
<dbReference type="SUPFAM" id="SSF81296">
    <property type="entry name" value="E set domains"/>
    <property type="match status" value="1"/>
</dbReference>
<comment type="subcellular location">
    <subcellularLocation>
        <location evidence="2">Cytoplasm</location>
    </subcellularLocation>
    <subcellularLocation>
        <location evidence="1">Nucleus</location>
    </subcellularLocation>
</comment>
<dbReference type="SMART" id="SM00429">
    <property type="entry name" value="IPT"/>
    <property type="match status" value="1"/>
</dbReference>
<evidence type="ECO:0000313" key="13">
    <source>
        <dbReference type="Proteomes" id="UP000001646"/>
    </source>
</evidence>
<evidence type="ECO:0000259" key="11">
    <source>
        <dbReference type="PROSITE" id="PS50254"/>
    </source>
</evidence>
<dbReference type="Pfam" id="PF16179">
    <property type="entry name" value="RHD_dimer"/>
    <property type="match status" value="1"/>
</dbReference>
<evidence type="ECO:0000256" key="4">
    <source>
        <dbReference type="ARBA" id="ARBA00022553"/>
    </source>
</evidence>
<dbReference type="Ensembl" id="ENSACAT00000056888.1">
    <property type="protein sequence ID" value="ENSACAP00000035825.1"/>
    <property type="gene ID" value="ENSACAG00000000941.4"/>
</dbReference>
<dbReference type="PANTHER" id="PTHR12533:SF5">
    <property type="entry name" value="NUCLEAR FACTOR OF ACTIVATED T-CELLS, CYTOPLASMIC 1"/>
    <property type="match status" value="1"/>
</dbReference>
<feature type="compositionally biased region" description="Low complexity" evidence="10">
    <location>
        <begin position="227"/>
        <end position="239"/>
    </location>
</feature>
<feature type="compositionally biased region" description="Polar residues" evidence="10">
    <location>
        <begin position="241"/>
        <end position="257"/>
    </location>
</feature>
<dbReference type="AlphaFoldDB" id="A0A803TKT5"/>
<reference evidence="12 13" key="1">
    <citation type="submission" date="2009-12" db="EMBL/GenBank/DDBJ databases">
        <title>The Genome Sequence of Anolis carolinensis (Green Anole Lizard).</title>
        <authorList>
            <consortium name="The Genome Sequencing Platform"/>
            <person name="Di Palma F."/>
            <person name="Alfoldi J."/>
            <person name="Heiman D."/>
            <person name="Young S."/>
            <person name="Grabherr M."/>
            <person name="Johnson J."/>
            <person name="Lander E.S."/>
            <person name="Lindblad-Toh K."/>
        </authorList>
    </citation>
    <scope>NUCLEOTIDE SEQUENCE [LARGE SCALE GENOMIC DNA]</scope>
    <source>
        <strain evidence="12 13">JBL SC #1</strain>
    </source>
</reference>
<dbReference type="RefSeq" id="XP_008106973.1">
    <property type="nucleotide sequence ID" value="XM_008108766.3"/>
</dbReference>
<dbReference type="GO" id="GO:0016604">
    <property type="term" value="C:nuclear body"/>
    <property type="evidence" value="ECO:0007669"/>
    <property type="project" value="Ensembl"/>
</dbReference>
<dbReference type="InterPro" id="IPR032397">
    <property type="entry name" value="RHD_dimer"/>
</dbReference>
<feature type="region of interest" description="Disordered" evidence="10">
    <location>
        <begin position="333"/>
        <end position="360"/>
    </location>
</feature>
<dbReference type="GO" id="GO:0030346">
    <property type="term" value="F:protein phosphatase 2B binding"/>
    <property type="evidence" value="ECO:0007669"/>
    <property type="project" value="Ensembl"/>
</dbReference>
<dbReference type="GO" id="GO:0005737">
    <property type="term" value="C:cytoplasm"/>
    <property type="evidence" value="ECO:0007669"/>
    <property type="project" value="UniProtKB-SubCell"/>
</dbReference>
<dbReference type="Pfam" id="PF00554">
    <property type="entry name" value="RHD_DNA_bind"/>
    <property type="match status" value="1"/>
</dbReference>
<dbReference type="InterPro" id="IPR013783">
    <property type="entry name" value="Ig-like_fold"/>
</dbReference>
<evidence type="ECO:0000256" key="10">
    <source>
        <dbReference type="SAM" id="MobiDB-lite"/>
    </source>
</evidence>
<dbReference type="GO" id="GO:0000981">
    <property type="term" value="F:DNA-binding transcription factor activity, RNA polymerase II-specific"/>
    <property type="evidence" value="ECO:0000318"/>
    <property type="project" value="GO_Central"/>
</dbReference>
<evidence type="ECO:0000256" key="2">
    <source>
        <dbReference type="ARBA" id="ARBA00004496"/>
    </source>
</evidence>
<evidence type="ECO:0000256" key="3">
    <source>
        <dbReference type="ARBA" id="ARBA00022490"/>
    </source>
</evidence>
<dbReference type="InterPro" id="IPR014756">
    <property type="entry name" value="Ig_E-set"/>
</dbReference>
<dbReference type="GO" id="GO:0005667">
    <property type="term" value="C:transcription regulator complex"/>
    <property type="evidence" value="ECO:0000318"/>
    <property type="project" value="GO_Central"/>
</dbReference>
<protein>
    <submittedName>
        <fullName evidence="12">Nuclear factor of activated T cells 1</fullName>
    </submittedName>
</protein>
<keyword evidence="13" id="KW-1185">Reference proteome</keyword>